<keyword evidence="1" id="KW-0472">Membrane</keyword>
<dbReference type="PANTHER" id="PTHR35152:SF1">
    <property type="entry name" value="DOMAIN SIGNALLING PROTEIN, PUTATIVE (AFU_ORTHOLOGUE AFUA_5G11310)-RELATED"/>
    <property type="match status" value="1"/>
</dbReference>
<gene>
    <name evidence="3" type="ORF">E9998_00125</name>
</gene>
<proteinExistence type="predicted"/>
<accession>A0A4S8PM37</accession>
<name>A0A4S8PM37_9ACTN</name>
<dbReference type="GO" id="GO:0016020">
    <property type="term" value="C:membrane"/>
    <property type="evidence" value="ECO:0007669"/>
    <property type="project" value="UniProtKB-UniRule"/>
</dbReference>
<feature type="transmembrane region" description="Helical" evidence="1">
    <location>
        <begin position="168"/>
        <end position="186"/>
    </location>
</feature>
<dbReference type="Pfam" id="PF03707">
    <property type="entry name" value="MHYT"/>
    <property type="match status" value="2"/>
</dbReference>
<feature type="transmembrane region" description="Helical" evidence="1">
    <location>
        <begin position="135"/>
        <end position="156"/>
    </location>
</feature>
<organism evidence="3 4">
    <name type="scientific">Glycomyces paridis</name>
    <dbReference type="NCBI Taxonomy" id="2126555"/>
    <lineage>
        <taxon>Bacteria</taxon>
        <taxon>Bacillati</taxon>
        <taxon>Actinomycetota</taxon>
        <taxon>Actinomycetes</taxon>
        <taxon>Glycomycetales</taxon>
        <taxon>Glycomycetaceae</taxon>
        <taxon>Glycomyces</taxon>
    </lineage>
</organism>
<dbReference type="AlphaFoldDB" id="A0A4S8PM37"/>
<feature type="transmembrane region" description="Helical" evidence="1">
    <location>
        <begin position="36"/>
        <end position="56"/>
    </location>
</feature>
<evidence type="ECO:0000313" key="3">
    <source>
        <dbReference type="EMBL" id="THV31910.1"/>
    </source>
</evidence>
<evidence type="ECO:0000256" key="1">
    <source>
        <dbReference type="PROSITE-ProRule" id="PRU00244"/>
    </source>
</evidence>
<dbReference type="PANTHER" id="PTHR35152">
    <property type="entry name" value="DOMAIN SIGNALLING PROTEIN, PUTATIVE (AFU_ORTHOLOGUE AFUA_5G11310)-RELATED"/>
    <property type="match status" value="1"/>
</dbReference>
<dbReference type="Proteomes" id="UP000305792">
    <property type="component" value="Unassembled WGS sequence"/>
</dbReference>
<comment type="caution">
    <text evidence="3">The sequence shown here is derived from an EMBL/GenBank/DDBJ whole genome shotgun (WGS) entry which is preliminary data.</text>
</comment>
<dbReference type="EMBL" id="STGX01000001">
    <property type="protein sequence ID" value="THV31910.1"/>
    <property type="molecule type" value="Genomic_DNA"/>
</dbReference>
<reference evidence="3 4" key="1">
    <citation type="journal article" date="2018" name="Int. J. Syst. Evol. Microbiol.">
        <title>Glycomyces paridis sp. nov., isolated from the medicinal plant Paris polyphylla.</title>
        <authorList>
            <person name="Fang X.M."/>
            <person name="Bai J.L."/>
            <person name="Su J."/>
            <person name="Zhao L.L."/>
            <person name="Liu H.Y."/>
            <person name="Ma B.P."/>
            <person name="Zhang Y.Q."/>
            <person name="Yu L.Y."/>
        </authorList>
    </citation>
    <scope>NUCLEOTIDE SEQUENCE [LARGE SCALE GENOMIC DNA]</scope>
    <source>
        <strain evidence="3 4">CPCC 204357</strain>
    </source>
</reference>
<feature type="transmembrane region" description="Helical" evidence="1">
    <location>
        <begin position="68"/>
        <end position="92"/>
    </location>
</feature>
<evidence type="ECO:0000313" key="4">
    <source>
        <dbReference type="Proteomes" id="UP000305792"/>
    </source>
</evidence>
<protein>
    <recommendedName>
        <fullName evidence="2">MHYT domain-containing protein</fullName>
    </recommendedName>
</protein>
<dbReference type="RefSeq" id="WP_136527688.1">
    <property type="nucleotide sequence ID" value="NZ_STGX01000001.1"/>
</dbReference>
<dbReference type="InterPro" id="IPR005330">
    <property type="entry name" value="MHYT_dom"/>
</dbReference>
<feature type="transmembrane region" description="Helical" evidence="1">
    <location>
        <begin position="104"/>
        <end position="123"/>
    </location>
</feature>
<sequence length="289" mass="29538">MTVPLDAVSPSSSPLHTVLATTLEHHHFTYGWLNPVMGLAFAAAGSFLGLSASRYARAAPTRAGRLRWTLMAALAIGGIGIWMMHFIAMIGFTVIGADLAYDPALTGASFALAVLAVGVGLFVSGGGRAGWPRLVLGGLVCGAGVVGMHYTGMAAIATGARVVYDPRLVAASAVVAVVASTVALRFTAVVSRRGSMSLAAAVMSVAVVGMHYTGMAAVSVEGPPDRAVDGISPLVLLLPILVLALVAIVGMVFGVLASPTLDHRSGDQGRRERIDRPSATVRLVDAGGQ</sequence>
<keyword evidence="4" id="KW-1185">Reference proteome</keyword>
<keyword evidence="1" id="KW-1133">Transmembrane helix</keyword>
<feature type="transmembrane region" description="Helical" evidence="1">
    <location>
        <begin position="231"/>
        <end position="256"/>
    </location>
</feature>
<evidence type="ECO:0000259" key="2">
    <source>
        <dbReference type="PROSITE" id="PS50924"/>
    </source>
</evidence>
<keyword evidence="1" id="KW-0812">Transmembrane</keyword>
<feature type="transmembrane region" description="Helical" evidence="1">
    <location>
        <begin position="198"/>
        <end position="219"/>
    </location>
</feature>
<feature type="domain" description="MHYT" evidence="2">
    <location>
        <begin position="30"/>
        <end position="221"/>
    </location>
</feature>
<dbReference type="PROSITE" id="PS50924">
    <property type="entry name" value="MHYT"/>
    <property type="match status" value="1"/>
</dbReference>
<dbReference type="OrthoDB" id="3763366at2"/>